<feature type="domain" description="Peptidase S26" evidence="12">
    <location>
        <begin position="9"/>
        <end position="97"/>
    </location>
</feature>
<dbReference type="HOGENOM" id="CLU_028723_4_1_1"/>
<organism evidence="13 14">
    <name type="scientific">Globisporangium ultimum (strain ATCC 200006 / CBS 805.95 / DAOM BR144)</name>
    <name type="common">Pythium ultimum</name>
    <dbReference type="NCBI Taxonomy" id="431595"/>
    <lineage>
        <taxon>Eukaryota</taxon>
        <taxon>Sar</taxon>
        <taxon>Stramenopiles</taxon>
        <taxon>Oomycota</taxon>
        <taxon>Peronosporomycetes</taxon>
        <taxon>Pythiales</taxon>
        <taxon>Pythiaceae</taxon>
        <taxon>Globisporangium</taxon>
    </lineage>
</organism>
<reference evidence="14" key="2">
    <citation type="submission" date="2010-04" db="EMBL/GenBank/DDBJ databases">
        <authorList>
            <person name="Buell R."/>
            <person name="Hamilton J."/>
            <person name="Hostetler J."/>
        </authorList>
    </citation>
    <scope>NUCLEOTIDE SEQUENCE [LARGE SCALE GENOMIC DNA]</scope>
    <source>
        <strain evidence="14">DAOM:BR144</strain>
    </source>
</reference>
<dbReference type="Pfam" id="PF10502">
    <property type="entry name" value="Peptidase_S26"/>
    <property type="match status" value="1"/>
</dbReference>
<comment type="similarity">
    <text evidence="2">Belongs to the peptidase S26 family. IMP2 subfamily.</text>
</comment>
<evidence type="ECO:0000313" key="13">
    <source>
        <dbReference type="EnsemblProtists" id="PYU1_T003490"/>
    </source>
</evidence>
<dbReference type="PANTHER" id="PTHR46041">
    <property type="entry name" value="MITOCHONDRIAL INNER MEMBRANE PROTEASE SUBUNIT 2"/>
    <property type="match status" value="1"/>
</dbReference>
<evidence type="ECO:0000256" key="5">
    <source>
        <dbReference type="ARBA" id="ARBA00022792"/>
    </source>
</evidence>
<dbReference type="PANTHER" id="PTHR46041:SF2">
    <property type="entry name" value="MITOCHONDRIAL INNER MEMBRANE PROTEASE SUBUNIT 2"/>
    <property type="match status" value="1"/>
</dbReference>
<dbReference type="EMBL" id="GL376603">
    <property type="status" value="NOT_ANNOTATED_CDS"/>
    <property type="molecule type" value="Genomic_DNA"/>
</dbReference>
<dbReference type="eggNOG" id="KOG1568">
    <property type="taxonomic scope" value="Eukaryota"/>
</dbReference>
<reference evidence="13" key="3">
    <citation type="submission" date="2015-02" db="UniProtKB">
        <authorList>
            <consortium name="EnsemblProtists"/>
        </authorList>
    </citation>
    <scope>IDENTIFICATION</scope>
    <source>
        <strain evidence="13">DAOM BR144</strain>
    </source>
</reference>
<evidence type="ECO:0000256" key="1">
    <source>
        <dbReference type="ARBA" id="ARBA00004434"/>
    </source>
</evidence>
<evidence type="ECO:0000313" key="14">
    <source>
        <dbReference type="Proteomes" id="UP000019132"/>
    </source>
</evidence>
<dbReference type="InterPro" id="IPR019533">
    <property type="entry name" value="Peptidase_S26"/>
</dbReference>
<evidence type="ECO:0000256" key="6">
    <source>
        <dbReference type="ARBA" id="ARBA00022801"/>
    </source>
</evidence>
<dbReference type="GO" id="GO:0006465">
    <property type="term" value="P:signal peptide processing"/>
    <property type="evidence" value="ECO:0007669"/>
    <property type="project" value="InterPro"/>
</dbReference>
<comment type="subcellular location">
    <subcellularLocation>
        <location evidence="1">Mitochondrion inner membrane</location>
        <topology evidence="1">Single-pass membrane protein</topology>
    </subcellularLocation>
</comment>
<dbReference type="GO" id="GO:0006627">
    <property type="term" value="P:protein processing involved in protein targeting to mitochondrion"/>
    <property type="evidence" value="ECO:0007669"/>
    <property type="project" value="InterPro"/>
</dbReference>
<keyword evidence="3 11" id="KW-0645">Protease</keyword>
<keyword evidence="9 11" id="KW-0472">Membrane</keyword>
<evidence type="ECO:0000256" key="8">
    <source>
        <dbReference type="ARBA" id="ARBA00023128"/>
    </source>
</evidence>
<dbReference type="OMA" id="WIPVIAW"/>
<evidence type="ECO:0000256" key="11">
    <source>
        <dbReference type="RuleBase" id="RU362041"/>
    </source>
</evidence>
<dbReference type="AlphaFoldDB" id="K3WEU9"/>
<keyword evidence="8 11" id="KW-0496">Mitochondrion</keyword>
<sequence>MRWQTLGKVALWVPVGVAVNSLVVSVASVKGRSMQPTLNGGMSENAVRDRVLLDKFSVQMRHQFTRGDVVVLASPSAPGELLIKRLVALEGDLITDRKGHRVLIPTGKCWVEGDNPACSDDSNDAFGPVPLALINARVLAVLWPLHQMKLVKSELPKEDNRVN</sequence>
<dbReference type="InterPro" id="IPR036286">
    <property type="entry name" value="LexA/Signal_pep-like_sf"/>
</dbReference>
<evidence type="ECO:0000256" key="2">
    <source>
        <dbReference type="ARBA" id="ARBA00007066"/>
    </source>
</evidence>
<dbReference type="CDD" id="cd06530">
    <property type="entry name" value="S26_SPase_I"/>
    <property type="match status" value="1"/>
</dbReference>
<dbReference type="Gene3D" id="2.10.109.10">
    <property type="entry name" value="Umud Fragment, subunit A"/>
    <property type="match status" value="1"/>
</dbReference>
<keyword evidence="7 11" id="KW-1133">Transmembrane helix</keyword>
<evidence type="ECO:0000256" key="3">
    <source>
        <dbReference type="ARBA" id="ARBA00022670"/>
    </source>
</evidence>
<name>K3WEU9_GLOUD</name>
<dbReference type="EnsemblProtists" id="PYU1_T003490">
    <property type="protein sequence ID" value="PYU1_T003490"/>
    <property type="gene ID" value="PYU1_G003480"/>
</dbReference>
<reference evidence="14" key="1">
    <citation type="journal article" date="2010" name="Genome Biol.">
        <title>Genome sequence of the necrotrophic plant pathogen Pythium ultimum reveals original pathogenicity mechanisms and effector repertoire.</title>
        <authorList>
            <person name="Levesque C.A."/>
            <person name="Brouwer H."/>
            <person name="Cano L."/>
            <person name="Hamilton J.P."/>
            <person name="Holt C."/>
            <person name="Huitema E."/>
            <person name="Raffaele S."/>
            <person name="Robideau G.P."/>
            <person name="Thines M."/>
            <person name="Win J."/>
            <person name="Zerillo M.M."/>
            <person name="Beakes G.W."/>
            <person name="Boore J.L."/>
            <person name="Busam D."/>
            <person name="Dumas B."/>
            <person name="Ferriera S."/>
            <person name="Fuerstenberg S.I."/>
            <person name="Gachon C.M."/>
            <person name="Gaulin E."/>
            <person name="Govers F."/>
            <person name="Grenville-Briggs L."/>
            <person name="Horner N."/>
            <person name="Hostetler J."/>
            <person name="Jiang R.H."/>
            <person name="Johnson J."/>
            <person name="Krajaejun T."/>
            <person name="Lin H."/>
            <person name="Meijer H.J."/>
            <person name="Moore B."/>
            <person name="Morris P."/>
            <person name="Phuntmart V."/>
            <person name="Puiu D."/>
            <person name="Shetty J."/>
            <person name="Stajich J.E."/>
            <person name="Tripathy S."/>
            <person name="Wawra S."/>
            <person name="van West P."/>
            <person name="Whitty B.R."/>
            <person name="Coutinho P.M."/>
            <person name="Henrissat B."/>
            <person name="Martin F."/>
            <person name="Thomas P.D."/>
            <person name="Tyler B.M."/>
            <person name="De Vries R.P."/>
            <person name="Kamoun S."/>
            <person name="Yandell M."/>
            <person name="Tisserat N."/>
            <person name="Buell C.R."/>
        </authorList>
    </citation>
    <scope>NUCLEOTIDE SEQUENCE</scope>
    <source>
        <strain evidence="14">DAOM:BR144</strain>
    </source>
</reference>
<dbReference type="FunFam" id="2.10.109.10:FF:000005">
    <property type="entry name" value="Mitochondrial inner membrane protease subunit"/>
    <property type="match status" value="1"/>
</dbReference>
<dbReference type="InterPro" id="IPR000223">
    <property type="entry name" value="Pept_S26A_signal_pept_1"/>
</dbReference>
<evidence type="ECO:0000259" key="12">
    <source>
        <dbReference type="Pfam" id="PF10502"/>
    </source>
</evidence>
<dbReference type="PRINTS" id="PR00727">
    <property type="entry name" value="LEADERPTASE"/>
</dbReference>
<evidence type="ECO:0000256" key="10">
    <source>
        <dbReference type="PIRSR" id="PIRSR600223-1"/>
    </source>
</evidence>
<evidence type="ECO:0000256" key="4">
    <source>
        <dbReference type="ARBA" id="ARBA00022692"/>
    </source>
</evidence>
<dbReference type="STRING" id="431595.K3WEU9"/>
<evidence type="ECO:0000256" key="9">
    <source>
        <dbReference type="ARBA" id="ARBA00023136"/>
    </source>
</evidence>
<keyword evidence="6 11" id="KW-0378">Hydrolase</keyword>
<keyword evidence="4 11" id="KW-0812">Transmembrane</keyword>
<dbReference type="GO" id="GO:0004252">
    <property type="term" value="F:serine-type endopeptidase activity"/>
    <property type="evidence" value="ECO:0007669"/>
    <property type="project" value="InterPro"/>
</dbReference>
<protein>
    <recommendedName>
        <fullName evidence="11">Mitochondrial inner membrane protease subunit</fullName>
        <ecNumber evidence="11">3.4.21.-</ecNumber>
    </recommendedName>
</protein>
<dbReference type="EC" id="3.4.21.-" evidence="11"/>
<feature type="transmembrane region" description="Helical" evidence="11">
    <location>
        <begin position="12"/>
        <end position="29"/>
    </location>
</feature>
<accession>K3WEU9</accession>
<dbReference type="GO" id="GO:0042720">
    <property type="term" value="C:mitochondrial inner membrane peptidase complex"/>
    <property type="evidence" value="ECO:0007669"/>
    <property type="project" value="InterPro"/>
</dbReference>
<proteinExistence type="inferred from homology"/>
<feature type="active site" evidence="10">
    <location>
        <position position="84"/>
    </location>
</feature>
<feature type="active site" evidence="10">
    <location>
        <position position="33"/>
    </location>
</feature>
<dbReference type="InterPro" id="IPR037730">
    <property type="entry name" value="IMP2"/>
</dbReference>
<evidence type="ECO:0000256" key="7">
    <source>
        <dbReference type="ARBA" id="ARBA00022989"/>
    </source>
</evidence>
<dbReference type="InParanoid" id="K3WEU9"/>
<keyword evidence="14" id="KW-1185">Reference proteome</keyword>
<dbReference type="Proteomes" id="UP000019132">
    <property type="component" value="Unassembled WGS sequence"/>
</dbReference>
<dbReference type="SUPFAM" id="SSF51306">
    <property type="entry name" value="LexA/Signal peptidase"/>
    <property type="match status" value="1"/>
</dbReference>
<dbReference type="VEuPathDB" id="FungiDB:PYU1_G003480"/>
<dbReference type="NCBIfam" id="TIGR02227">
    <property type="entry name" value="sigpep_I_bact"/>
    <property type="match status" value="1"/>
</dbReference>
<keyword evidence="5 11" id="KW-0999">Mitochondrion inner membrane</keyword>